<evidence type="ECO:0000256" key="1">
    <source>
        <dbReference type="ARBA" id="ARBA00009986"/>
    </source>
</evidence>
<dbReference type="InterPro" id="IPR016163">
    <property type="entry name" value="Ald_DH_C"/>
</dbReference>
<comment type="caution">
    <text evidence="7">The sequence shown here is derived from an EMBL/GenBank/DDBJ whole genome shotgun (WGS) entry which is preliminary data.</text>
</comment>
<dbReference type="GO" id="GO:0006598">
    <property type="term" value="P:polyamine catabolic process"/>
    <property type="evidence" value="ECO:0007669"/>
    <property type="project" value="TreeGrafter"/>
</dbReference>
<keyword evidence="8" id="KW-1185">Reference proteome</keyword>
<dbReference type="InterPro" id="IPR015590">
    <property type="entry name" value="Aldehyde_DH_dom"/>
</dbReference>
<evidence type="ECO:0000256" key="4">
    <source>
        <dbReference type="PROSITE-ProRule" id="PRU10007"/>
    </source>
</evidence>
<dbReference type="STRING" id="1573173.A0A162NFE3"/>
<dbReference type="InterPro" id="IPR016162">
    <property type="entry name" value="Ald_DH_N"/>
</dbReference>
<dbReference type="EC" id="1.2.1.3" evidence="3"/>
<dbReference type="EMBL" id="LFIW01000563">
    <property type="protein sequence ID" value="KZL85901.1"/>
    <property type="molecule type" value="Genomic_DNA"/>
</dbReference>
<dbReference type="SUPFAM" id="SSF53720">
    <property type="entry name" value="ALDH-like"/>
    <property type="match status" value="1"/>
</dbReference>
<comment type="similarity">
    <text evidence="1 5">Belongs to the aldehyde dehydrogenase family.</text>
</comment>
<evidence type="ECO:0000313" key="8">
    <source>
        <dbReference type="Proteomes" id="UP000076584"/>
    </source>
</evidence>
<feature type="domain" description="Aldehyde dehydrogenase" evidence="6">
    <location>
        <begin position="94"/>
        <end position="567"/>
    </location>
</feature>
<dbReference type="PANTHER" id="PTHR43720:SF3">
    <property type="entry name" value="ALDEHYDE DEHYDROGENASE ALDH (AFU_ORTHOLOGUE AFUA_8G02310)-RELATED"/>
    <property type="match status" value="1"/>
</dbReference>
<keyword evidence="2 5" id="KW-0560">Oxidoreductase</keyword>
<dbReference type="Gene3D" id="3.40.309.10">
    <property type="entry name" value="Aldehyde Dehydrogenase, Chain A, domain 2"/>
    <property type="match status" value="1"/>
</dbReference>
<evidence type="ECO:0000259" key="6">
    <source>
        <dbReference type="Pfam" id="PF00171"/>
    </source>
</evidence>
<proteinExistence type="inferred from homology"/>
<evidence type="ECO:0000256" key="2">
    <source>
        <dbReference type="ARBA" id="ARBA00023002"/>
    </source>
</evidence>
<dbReference type="Gene3D" id="3.40.605.10">
    <property type="entry name" value="Aldehyde Dehydrogenase, Chain A, domain 1"/>
    <property type="match status" value="1"/>
</dbReference>
<dbReference type="PANTHER" id="PTHR43720">
    <property type="entry name" value="2-AMINOMUCONIC SEMIALDEHYDE DEHYDROGENASE"/>
    <property type="match status" value="1"/>
</dbReference>
<accession>A0A162NFE3</accession>
<dbReference type="GO" id="GO:0046394">
    <property type="term" value="P:carboxylic acid biosynthetic process"/>
    <property type="evidence" value="ECO:0007669"/>
    <property type="project" value="UniProtKB-ARBA"/>
</dbReference>
<evidence type="ECO:0000256" key="3">
    <source>
        <dbReference type="ARBA" id="ARBA00024226"/>
    </source>
</evidence>
<dbReference type="FunFam" id="3.40.605.10:FF:000050">
    <property type="entry name" value="Aldehyde dehydrogenase, mitochondrial"/>
    <property type="match status" value="1"/>
</dbReference>
<dbReference type="FunFam" id="3.40.605.10:FF:000026">
    <property type="entry name" value="Aldehyde dehydrogenase, putative"/>
    <property type="match status" value="1"/>
</dbReference>
<dbReference type="GO" id="GO:0004029">
    <property type="term" value="F:aldehyde dehydrogenase (NAD+) activity"/>
    <property type="evidence" value="ECO:0007669"/>
    <property type="project" value="UniProtKB-EC"/>
</dbReference>
<dbReference type="PROSITE" id="PS00687">
    <property type="entry name" value="ALDEHYDE_DEHYDR_GLU"/>
    <property type="match status" value="1"/>
</dbReference>
<sequence>MNFFSLLSLPRSRRSVIFNLLPTPFSSSLFCDTPFVRPRLNIALFNPSPRPFISTPPKSRFRTIAAMSDLSVDLTAPNGVKYTQPTGLFINNEFVKSAKGETIDSIDPATEEKIASVQAAEVEDIDKAVKAAYAALRHESWKGVSATDRGIMMYKLADLIEEHKETLATIDAWDNGKTYNDALDIDLAECVTVIRYYAGWADKTYGQTISTIPQKFAYTIRQPIGVVAQVQKLTLFRIPWNYPLSMATWKLGPALACGNTVVLKAAEQTPLSILFLGTLIKKAGFPPGVVNFVNGYGRVAGGALVSHPLVDKVAFTGSTATARVIMGEAAKTLKNITLETGGKSPLLVFGDADLEQAVKWSHMGIMSNQGQICTATSRILVQESVYDEFIPEFLETLKTVSKVGSQWDNDTYQGPQVSKVQYERVLEYIDIGKKEGARLAAGGEPLNIGGKGTGFFVAPTVFTNVTTKMRVWGEEIFGPVVVIASFKTEEDAIALANDSQYGLGAAVFTQNIERAHRVASEIESGMVWINSTQDSDPRVPFGGVKQSGIGRELGEAGLEAYSQIKAVHVNMGTRL</sequence>
<dbReference type="Proteomes" id="UP000076584">
    <property type="component" value="Unassembled WGS sequence"/>
</dbReference>
<organism evidence="7 8">
    <name type="scientific">Colletotrichum incanum</name>
    <name type="common">Soybean anthracnose fungus</name>
    <dbReference type="NCBI Taxonomy" id="1573173"/>
    <lineage>
        <taxon>Eukaryota</taxon>
        <taxon>Fungi</taxon>
        <taxon>Dikarya</taxon>
        <taxon>Ascomycota</taxon>
        <taxon>Pezizomycotina</taxon>
        <taxon>Sordariomycetes</taxon>
        <taxon>Hypocreomycetidae</taxon>
        <taxon>Glomerellales</taxon>
        <taxon>Glomerellaceae</taxon>
        <taxon>Colletotrichum</taxon>
        <taxon>Colletotrichum spaethianum species complex</taxon>
    </lineage>
</organism>
<dbReference type="Pfam" id="PF00171">
    <property type="entry name" value="Aldedh"/>
    <property type="match status" value="1"/>
</dbReference>
<feature type="active site" evidence="4">
    <location>
        <position position="339"/>
    </location>
</feature>
<gene>
    <name evidence="7" type="ORF">CI238_07725</name>
</gene>
<dbReference type="FunFam" id="3.40.309.10:FF:000012">
    <property type="entry name" value="Betaine aldehyde dehydrogenase"/>
    <property type="match status" value="1"/>
</dbReference>
<dbReference type="InterPro" id="IPR016161">
    <property type="entry name" value="Ald_DH/histidinol_DH"/>
</dbReference>
<reference evidence="7 8" key="1">
    <citation type="submission" date="2015-06" db="EMBL/GenBank/DDBJ databases">
        <title>Survival trade-offs in plant roots during colonization by closely related pathogenic and mutualistic fungi.</title>
        <authorList>
            <person name="Hacquard S."/>
            <person name="Kracher B."/>
            <person name="Hiruma K."/>
            <person name="Weinman A."/>
            <person name="Muench P."/>
            <person name="Garrido Oter R."/>
            <person name="Ver Loren van Themaat E."/>
            <person name="Dallerey J.-F."/>
            <person name="Damm U."/>
            <person name="Henrissat B."/>
            <person name="Lespinet O."/>
            <person name="Thon M."/>
            <person name="Kemen E."/>
            <person name="McHardy A.C."/>
            <person name="Schulze-Lefert P."/>
            <person name="O'Connell R.J."/>
        </authorList>
    </citation>
    <scope>NUCLEOTIDE SEQUENCE [LARGE SCALE GENOMIC DNA]</scope>
    <source>
        <strain evidence="7 8">MAFF 238704</strain>
    </source>
</reference>
<protein>
    <recommendedName>
        <fullName evidence="3">aldehyde dehydrogenase (NAD(+))</fullName>
        <ecNumber evidence="3">1.2.1.3</ecNumber>
    </recommendedName>
</protein>
<name>A0A162NFE3_COLIC</name>
<evidence type="ECO:0000256" key="5">
    <source>
        <dbReference type="RuleBase" id="RU003345"/>
    </source>
</evidence>
<evidence type="ECO:0000313" key="7">
    <source>
        <dbReference type="EMBL" id="KZL85901.1"/>
    </source>
</evidence>
<dbReference type="AlphaFoldDB" id="A0A162NFE3"/>
<dbReference type="InterPro" id="IPR029510">
    <property type="entry name" value="Ald_DH_CS_GLU"/>
</dbReference>